<keyword evidence="3" id="KW-1185">Reference proteome</keyword>
<dbReference type="GeneID" id="14888489"/>
<dbReference type="AlphaFoldDB" id="A0A0A1U8N4"/>
<gene>
    <name evidence="2" type="ORF">EIN_390680</name>
</gene>
<dbReference type="OrthoDB" id="28008at2759"/>
<evidence type="ECO:0000313" key="3">
    <source>
        <dbReference type="Proteomes" id="UP000014680"/>
    </source>
</evidence>
<dbReference type="OMA" id="NDKAERQ"/>
<protein>
    <submittedName>
        <fullName evidence="2">Uncharacterized protein</fullName>
    </submittedName>
</protein>
<feature type="region of interest" description="Disordered" evidence="1">
    <location>
        <begin position="41"/>
        <end position="66"/>
    </location>
</feature>
<accession>A0A0A1U8N4</accession>
<organism evidence="2 3">
    <name type="scientific">Entamoeba invadens IP1</name>
    <dbReference type="NCBI Taxonomy" id="370355"/>
    <lineage>
        <taxon>Eukaryota</taxon>
        <taxon>Amoebozoa</taxon>
        <taxon>Evosea</taxon>
        <taxon>Archamoebae</taxon>
        <taxon>Mastigamoebida</taxon>
        <taxon>Entamoebidae</taxon>
        <taxon>Entamoeba</taxon>
    </lineage>
</organism>
<sequence length="108" mass="12509">MEGGVTREVLAYKENPNEDRKWSVIKKMRNERNRNLLLEVAFGPSKQNDKAERQKASNEVKKRLSTSAPKSLKINAVIQNDEIPLDKLEEMVSALEVRIEKLMRCRND</sequence>
<dbReference type="Proteomes" id="UP000014680">
    <property type="component" value="Unassembled WGS sequence"/>
</dbReference>
<dbReference type="RefSeq" id="XP_004256214.1">
    <property type="nucleotide sequence ID" value="XM_004256166.1"/>
</dbReference>
<reference evidence="2 3" key="1">
    <citation type="submission" date="2012-10" db="EMBL/GenBank/DDBJ databases">
        <authorList>
            <person name="Zafar N."/>
            <person name="Inman J."/>
            <person name="Hall N."/>
            <person name="Lorenzi H."/>
            <person name="Caler E."/>
        </authorList>
    </citation>
    <scope>NUCLEOTIDE SEQUENCE [LARGE SCALE GENOMIC DNA]</scope>
    <source>
        <strain evidence="2 3">IP1</strain>
    </source>
</reference>
<name>A0A0A1U8N4_ENTIV</name>
<dbReference type="VEuPathDB" id="AmoebaDB:EIN_390680"/>
<dbReference type="KEGG" id="eiv:EIN_390680"/>
<proteinExistence type="predicted"/>
<feature type="compositionally biased region" description="Basic and acidic residues" evidence="1">
    <location>
        <begin position="47"/>
        <end position="62"/>
    </location>
</feature>
<evidence type="ECO:0000256" key="1">
    <source>
        <dbReference type="SAM" id="MobiDB-lite"/>
    </source>
</evidence>
<dbReference type="EMBL" id="KB206629">
    <property type="protein sequence ID" value="ELP89443.1"/>
    <property type="molecule type" value="Genomic_DNA"/>
</dbReference>
<evidence type="ECO:0000313" key="2">
    <source>
        <dbReference type="EMBL" id="ELP89443.1"/>
    </source>
</evidence>